<keyword evidence="3" id="KW-0285">Flavoprotein</keyword>
<dbReference type="AlphaFoldDB" id="A0A6C0KTW3"/>
<dbReference type="SUPFAM" id="SSF69000">
    <property type="entry name" value="FAD-dependent thiol oxidase"/>
    <property type="match status" value="1"/>
</dbReference>
<accession>A0A6C0KTW3</accession>
<evidence type="ECO:0000256" key="2">
    <source>
        <dbReference type="ARBA" id="ARBA00012512"/>
    </source>
</evidence>
<keyword evidence="5" id="KW-0560">Oxidoreductase</keyword>
<organism evidence="8">
    <name type="scientific">viral metagenome</name>
    <dbReference type="NCBI Taxonomy" id="1070528"/>
    <lineage>
        <taxon>unclassified sequences</taxon>
        <taxon>metagenomes</taxon>
        <taxon>organismal metagenomes</taxon>
    </lineage>
</organism>
<reference evidence="8" key="1">
    <citation type="journal article" date="2020" name="Nature">
        <title>Giant virus diversity and host interactions through global metagenomics.</title>
        <authorList>
            <person name="Schulz F."/>
            <person name="Roux S."/>
            <person name="Paez-Espino D."/>
            <person name="Jungbluth S."/>
            <person name="Walsh D.A."/>
            <person name="Denef V.J."/>
            <person name="McMahon K.D."/>
            <person name="Konstantinidis K.T."/>
            <person name="Eloe-Fadrosh E.A."/>
            <person name="Kyrpides N.C."/>
            <person name="Woyke T."/>
        </authorList>
    </citation>
    <scope>NUCLEOTIDE SEQUENCE</scope>
    <source>
        <strain evidence="8">GVMAG-S-3300013094-100</strain>
    </source>
</reference>
<dbReference type="PROSITE" id="PS51324">
    <property type="entry name" value="ERV_ALR"/>
    <property type="match status" value="1"/>
</dbReference>
<dbReference type="Gene3D" id="1.20.120.310">
    <property type="entry name" value="ERV/ALR sulfhydryl oxidase domain"/>
    <property type="match status" value="1"/>
</dbReference>
<dbReference type="Pfam" id="PF04777">
    <property type="entry name" value="Evr1_Alr"/>
    <property type="match status" value="1"/>
</dbReference>
<evidence type="ECO:0000259" key="7">
    <source>
        <dbReference type="PROSITE" id="PS51324"/>
    </source>
</evidence>
<dbReference type="InterPro" id="IPR017905">
    <property type="entry name" value="ERV/ALR_sulphydryl_oxidase"/>
</dbReference>
<evidence type="ECO:0000256" key="4">
    <source>
        <dbReference type="ARBA" id="ARBA00022827"/>
    </source>
</evidence>
<dbReference type="EC" id="1.8.3.2" evidence="2"/>
<comment type="cofactor">
    <cofactor evidence="1">
        <name>FAD</name>
        <dbReference type="ChEBI" id="CHEBI:57692"/>
    </cofactor>
</comment>
<protein>
    <recommendedName>
        <fullName evidence="2">thiol oxidase</fullName>
        <ecNumber evidence="2">1.8.3.2</ecNumber>
    </recommendedName>
</protein>
<evidence type="ECO:0000256" key="3">
    <source>
        <dbReference type="ARBA" id="ARBA00022630"/>
    </source>
</evidence>
<feature type="domain" description="ERV/ALR sulfhydryl oxidase" evidence="7">
    <location>
        <begin position="2"/>
        <end position="98"/>
    </location>
</feature>
<sequence length="190" mass="22163">MKAISPKVWGESAWIILHRLSFLIKSAAEVNTLFECLKVILPCPKCRNNLEMHLKKCPPPHTLSEIPEFIYKLHKRVNDSIENKQKSCITFHQVENLYKPMSRDSRDSRAAHAMNDKEWIFIEAIINVHKGYYKETDQYISSLKLFLDLWVKYTSGIITSVTDTSSKRVLKEWLHKNKKGALMHFNECSV</sequence>
<dbReference type="InterPro" id="IPR036774">
    <property type="entry name" value="ERV/ALR_sulphydryl_oxid_sf"/>
</dbReference>
<evidence type="ECO:0000256" key="6">
    <source>
        <dbReference type="ARBA" id="ARBA00023157"/>
    </source>
</evidence>
<dbReference type="EMBL" id="MN740977">
    <property type="protein sequence ID" value="QHU21039.1"/>
    <property type="molecule type" value="Genomic_DNA"/>
</dbReference>
<evidence type="ECO:0000313" key="8">
    <source>
        <dbReference type="EMBL" id="QHU21039.1"/>
    </source>
</evidence>
<evidence type="ECO:0000256" key="5">
    <source>
        <dbReference type="ARBA" id="ARBA00023002"/>
    </source>
</evidence>
<keyword evidence="4" id="KW-0274">FAD</keyword>
<proteinExistence type="predicted"/>
<name>A0A6C0KTW3_9ZZZZ</name>
<dbReference type="GO" id="GO:0016972">
    <property type="term" value="F:thiol oxidase activity"/>
    <property type="evidence" value="ECO:0007669"/>
    <property type="project" value="UniProtKB-EC"/>
</dbReference>
<keyword evidence="6" id="KW-1015">Disulfide bond</keyword>
<evidence type="ECO:0000256" key="1">
    <source>
        <dbReference type="ARBA" id="ARBA00001974"/>
    </source>
</evidence>